<evidence type="ECO:0000313" key="3">
    <source>
        <dbReference type="Proteomes" id="UP000257109"/>
    </source>
</evidence>
<dbReference type="EMBL" id="QJKJ01004508">
    <property type="protein sequence ID" value="RDX93874.1"/>
    <property type="molecule type" value="Genomic_DNA"/>
</dbReference>
<dbReference type="Proteomes" id="UP000257109">
    <property type="component" value="Unassembled WGS sequence"/>
</dbReference>
<dbReference type="AlphaFoldDB" id="A0A371GTK1"/>
<keyword evidence="3" id="KW-1185">Reference proteome</keyword>
<evidence type="ECO:0000256" key="1">
    <source>
        <dbReference type="SAM" id="MobiDB-lite"/>
    </source>
</evidence>
<comment type="caution">
    <text evidence="2">The sequence shown here is derived from an EMBL/GenBank/DDBJ whole genome shotgun (WGS) entry which is preliminary data.</text>
</comment>
<evidence type="ECO:0000313" key="2">
    <source>
        <dbReference type="EMBL" id="RDX93874.1"/>
    </source>
</evidence>
<reference evidence="2" key="1">
    <citation type="submission" date="2018-05" db="EMBL/GenBank/DDBJ databases">
        <title>Draft genome of Mucuna pruriens seed.</title>
        <authorList>
            <person name="Nnadi N.E."/>
            <person name="Vos R."/>
            <person name="Hasami M.H."/>
            <person name="Devisetty U.K."/>
            <person name="Aguiy J.C."/>
        </authorList>
    </citation>
    <scope>NUCLEOTIDE SEQUENCE [LARGE SCALE GENOMIC DNA]</scope>
    <source>
        <strain evidence="2">JCA_2017</strain>
    </source>
</reference>
<sequence>MCKADSIAYTRLIERGRIFKFLHGLNFEYDPIRVQILGKEKLSSLSEVFSIVWSEETRRSVMLDKGNSGTGSAMVKGKGLAKRSTSKGKPFTKRHTKDTCYKRYGKKKVLERMGENKGLTQMWVNQTTSNKKNVVEHSSTLQLEQDIQAFSKEEMDCLQALLNSTSKPLDSCGLTMNGKSSFNISGLVPQSI</sequence>
<dbReference type="PANTHER" id="PTHR34222:SF79">
    <property type="entry name" value="RETROVIRUS-RELATED POL POLYPROTEIN FROM TRANSPOSON TNT 1-94"/>
    <property type="match status" value="1"/>
</dbReference>
<feature type="region of interest" description="Disordered" evidence="1">
    <location>
        <begin position="63"/>
        <end position="94"/>
    </location>
</feature>
<accession>A0A371GTK1</accession>
<proteinExistence type="predicted"/>
<dbReference type="OrthoDB" id="1724808at2759"/>
<dbReference type="PANTHER" id="PTHR34222">
    <property type="entry name" value="GAG_PRE-INTEGRS DOMAIN-CONTAINING PROTEIN"/>
    <property type="match status" value="1"/>
</dbReference>
<protein>
    <submittedName>
        <fullName evidence="2">Uncharacterized protein</fullName>
    </submittedName>
</protein>
<feature type="non-terminal residue" evidence="2">
    <location>
        <position position="1"/>
    </location>
</feature>
<name>A0A371GTK1_MUCPR</name>
<feature type="compositionally biased region" description="Basic residues" evidence="1">
    <location>
        <begin position="79"/>
        <end position="94"/>
    </location>
</feature>
<gene>
    <name evidence="2" type="ORF">CR513_23810</name>
</gene>
<organism evidence="2 3">
    <name type="scientific">Mucuna pruriens</name>
    <name type="common">Velvet bean</name>
    <name type="synonym">Dolichos pruriens</name>
    <dbReference type="NCBI Taxonomy" id="157652"/>
    <lineage>
        <taxon>Eukaryota</taxon>
        <taxon>Viridiplantae</taxon>
        <taxon>Streptophyta</taxon>
        <taxon>Embryophyta</taxon>
        <taxon>Tracheophyta</taxon>
        <taxon>Spermatophyta</taxon>
        <taxon>Magnoliopsida</taxon>
        <taxon>eudicotyledons</taxon>
        <taxon>Gunneridae</taxon>
        <taxon>Pentapetalae</taxon>
        <taxon>rosids</taxon>
        <taxon>fabids</taxon>
        <taxon>Fabales</taxon>
        <taxon>Fabaceae</taxon>
        <taxon>Papilionoideae</taxon>
        <taxon>50 kb inversion clade</taxon>
        <taxon>NPAAA clade</taxon>
        <taxon>indigoferoid/millettioid clade</taxon>
        <taxon>Phaseoleae</taxon>
        <taxon>Mucuna</taxon>
    </lineage>
</organism>